<dbReference type="GO" id="GO:0035299">
    <property type="term" value="F:inositol-1,3,4,5,6-pentakisphosphate 2-kinase activity"/>
    <property type="evidence" value="ECO:0007669"/>
    <property type="project" value="UniProtKB-EC"/>
</dbReference>
<comment type="catalytic activity">
    <reaction evidence="7">
        <text>1D-myo-inositol 1,3,4,5,6-pentakisphosphate + ATP = 1D-myo-inositol hexakisphosphate + ADP + H(+)</text>
        <dbReference type="Rhea" id="RHEA:20313"/>
        <dbReference type="ChEBI" id="CHEBI:15378"/>
        <dbReference type="ChEBI" id="CHEBI:30616"/>
        <dbReference type="ChEBI" id="CHEBI:57733"/>
        <dbReference type="ChEBI" id="CHEBI:58130"/>
        <dbReference type="ChEBI" id="CHEBI:456216"/>
        <dbReference type="EC" id="2.7.1.158"/>
    </reaction>
</comment>
<dbReference type="EMBL" id="KQ981965">
    <property type="protein sequence ID" value="KYN31848.1"/>
    <property type="molecule type" value="Genomic_DNA"/>
</dbReference>
<keyword evidence="3 7" id="KW-0808">Transferase</keyword>
<evidence type="ECO:0000256" key="7">
    <source>
        <dbReference type="RuleBase" id="RU364126"/>
    </source>
</evidence>
<dbReference type="Gene3D" id="3.30.200.110">
    <property type="entry name" value="Inositol-pentakisphosphate 2-kinase, N-lobe"/>
    <property type="match status" value="1"/>
</dbReference>
<organism evidence="9 10">
    <name type="scientific">Trachymyrmex septentrionalis</name>
    <dbReference type="NCBI Taxonomy" id="34720"/>
    <lineage>
        <taxon>Eukaryota</taxon>
        <taxon>Metazoa</taxon>
        <taxon>Ecdysozoa</taxon>
        <taxon>Arthropoda</taxon>
        <taxon>Hexapoda</taxon>
        <taxon>Insecta</taxon>
        <taxon>Pterygota</taxon>
        <taxon>Neoptera</taxon>
        <taxon>Endopterygota</taxon>
        <taxon>Hymenoptera</taxon>
        <taxon>Apocrita</taxon>
        <taxon>Aculeata</taxon>
        <taxon>Formicoidea</taxon>
        <taxon>Formicidae</taxon>
        <taxon>Myrmicinae</taxon>
        <taxon>Trachymyrmex</taxon>
    </lineage>
</organism>
<evidence type="ECO:0000313" key="10">
    <source>
        <dbReference type="Proteomes" id="UP000078541"/>
    </source>
</evidence>
<evidence type="ECO:0000256" key="6">
    <source>
        <dbReference type="ARBA" id="ARBA00022840"/>
    </source>
</evidence>
<dbReference type="GO" id="GO:0032958">
    <property type="term" value="P:inositol phosphate biosynthetic process"/>
    <property type="evidence" value="ECO:0007669"/>
    <property type="project" value="TreeGrafter"/>
</dbReference>
<protein>
    <recommendedName>
        <fullName evidence="2 7">Inositol-pentakisphosphate 2-kinase</fullName>
        <ecNumber evidence="2 7">2.7.1.158</ecNumber>
    </recommendedName>
</protein>
<evidence type="ECO:0000256" key="5">
    <source>
        <dbReference type="ARBA" id="ARBA00022777"/>
    </source>
</evidence>
<evidence type="ECO:0000256" key="4">
    <source>
        <dbReference type="ARBA" id="ARBA00022741"/>
    </source>
</evidence>
<dbReference type="GO" id="GO:0005524">
    <property type="term" value="F:ATP binding"/>
    <property type="evidence" value="ECO:0007669"/>
    <property type="project" value="UniProtKB-KW"/>
</dbReference>
<dbReference type="Proteomes" id="UP000078541">
    <property type="component" value="Unassembled WGS sequence"/>
</dbReference>
<dbReference type="STRING" id="34720.A0A195EUC4"/>
<keyword evidence="10" id="KW-1185">Reference proteome</keyword>
<evidence type="ECO:0000256" key="1">
    <source>
        <dbReference type="ARBA" id="ARBA00007229"/>
    </source>
</evidence>
<dbReference type="Pfam" id="PF06090">
    <property type="entry name" value="Ins_P5_2-kin"/>
    <property type="match status" value="1"/>
</dbReference>
<dbReference type="GO" id="GO:0005634">
    <property type="term" value="C:nucleus"/>
    <property type="evidence" value="ECO:0007669"/>
    <property type="project" value="TreeGrafter"/>
</dbReference>
<comment type="similarity">
    <text evidence="1">Belongs to the IPK1 type 2 family.</text>
</comment>
<dbReference type="InterPro" id="IPR009286">
    <property type="entry name" value="Ins_P5_2-kin"/>
</dbReference>
<comment type="function">
    <text evidence="7">Phosphorylates Ins(1,3,4,5,6)P5 at position 2 to form Ins(1,2,3,4,5,6)P6 (InsP6 or phytate).</text>
</comment>
<keyword evidence="6 7" id="KW-0067">ATP-binding</keyword>
<reference evidence="9 10" key="1">
    <citation type="submission" date="2016-03" db="EMBL/GenBank/DDBJ databases">
        <title>Trachymyrmex septentrionalis WGS genome.</title>
        <authorList>
            <person name="Nygaard S."/>
            <person name="Hu H."/>
            <person name="Boomsma J."/>
            <person name="Zhang G."/>
        </authorList>
    </citation>
    <scope>NUCLEOTIDE SEQUENCE [LARGE SCALE GENOMIC DNA]</scope>
    <source>
        <strain evidence="9">Tsep2-gDNA-1</strain>
        <tissue evidence="9">Whole body</tissue>
    </source>
</reference>
<proteinExistence type="inferred from homology"/>
<keyword evidence="4 7" id="KW-0547">Nucleotide-binding</keyword>
<feature type="region of interest" description="Disordered" evidence="8">
    <location>
        <begin position="479"/>
        <end position="505"/>
    </location>
</feature>
<dbReference type="AlphaFoldDB" id="A0A195EUC4"/>
<gene>
    <name evidence="9" type="ORF">ALC56_13987</name>
</gene>
<comment type="domain">
    <text evidence="7">The EXKPK motif is conserved in inositol-pentakisphosphate 2-kinases of both family 1 and 2.</text>
</comment>
<name>A0A195EUC4_9HYME</name>
<accession>A0A195EUC4</accession>
<evidence type="ECO:0000256" key="2">
    <source>
        <dbReference type="ARBA" id="ARBA00012023"/>
    </source>
</evidence>
<dbReference type="PANTHER" id="PTHR14456">
    <property type="entry name" value="INOSITOL POLYPHOSPHATE KINASE 1"/>
    <property type="match status" value="1"/>
</dbReference>
<evidence type="ECO:0000256" key="8">
    <source>
        <dbReference type="SAM" id="MobiDB-lite"/>
    </source>
</evidence>
<dbReference type="KEGG" id="tsep:108755060"/>
<dbReference type="EC" id="2.7.1.158" evidence="2 7"/>
<evidence type="ECO:0000313" key="9">
    <source>
        <dbReference type="EMBL" id="KYN31848.1"/>
    </source>
</evidence>
<dbReference type="PANTHER" id="PTHR14456:SF2">
    <property type="entry name" value="INOSITOL-PENTAKISPHOSPHATE 2-KINASE"/>
    <property type="match status" value="1"/>
</dbReference>
<evidence type="ECO:0000256" key="3">
    <source>
        <dbReference type="ARBA" id="ARBA00022679"/>
    </source>
</evidence>
<dbReference type="OrthoDB" id="272370at2759"/>
<keyword evidence="5 7" id="KW-0418">Kinase</keyword>
<sequence>MTIRVDEKGVEALHLKSIMFLLETTSASAGDAGEESSFDSETSLSLTALTVEDAIYKGEGNANIVVALPHERTVIRFRKSLPGEVSPDGGRTRVQREVGYARNVVSCFLGSYVQIPEIVRYDAADIAKLSDAVRPRRPEVRRYKEITDTYATKFPDYTLLDLQLELDQTVFRSRSTFCVEIKPKQGYLREAEQSFPGCPYCLNQYAKLRRKDIASPSNYCPFDLFSGKEPRMKAAMKELLKSPQNNLKIFKDGLVVYNQTFSPNDLENVLNEWFRNAESGGRARHVDEFCNLVCTALTRPIAQEQLKLPTTSLSRNFLVLANQVSTTLCIAPDAVARVERCLRLVGKKCNFDRSELPRNSVLERIWNMQRLSYVNTNYIYSVYSNFTSLLTDDMIYSDLIKLNKARNIFHALLGNPMNAVQKMEIMKEIDFQTFLKSSIAQKHDDDFNRNCNATSECVLSTNTGRVFTNGDPVSQTEISSNLDSHQPFHGNKSLHNQRTSNDDERKANVQITAEHLSALQNYLLFVAARDCSILMTFRELHPKYASRMPVENIIKLSDQHYFLSNVRVSDLDPKSVHSIKKHRQRDVDIFDSVISVLKENILFTNR</sequence>
<dbReference type="InterPro" id="IPR043001">
    <property type="entry name" value="IP5_2-K_N_lobe"/>
</dbReference>